<evidence type="ECO:0000313" key="2">
    <source>
        <dbReference type="Proteomes" id="UP000576082"/>
    </source>
</evidence>
<dbReference type="RefSeq" id="WP_169655399.1">
    <property type="nucleotide sequence ID" value="NZ_JABANE010000008.1"/>
</dbReference>
<dbReference type="EMBL" id="JABANE010000008">
    <property type="protein sequence ID" value="NME67213.1"/>
    <property type="molecule type" value="Genomic_DNA"/>
</dbReference>
<proteinExistence type="predicted"/>
<reference evidence="1 2" key="1">
    <citation type="submission" date="2020-04" db="EMBL/GenBank/DDBJ databases">
        <title>Flammeovirga sp. SR4, a novel species isolated from seawater.</title>
        <authorList>
            <person name="Wang X."/>
        </authorList>
    </citation>
    <scope>NUCLEOTIDE SEQUENCE [LARGE SCALE GENOMIC DNA]</scope>
    <source>
        <strain evidence="1 2">ATCC 23126</strain>
    </source>
</reference>
<accession>A0A7X9P0Y2</accession>
<dbReference type="Proteomes" id="UP000576082">
    <property type="component" value="Unassembled WGS sequence"/>
</dbReference>
<name>A0A7X9P0Y2_9BACT</name>
<organism evidence="1 2">
    <name type="scientific">Flammeovirga aprica JL-4</name>
    <dbReference type="NCBI Taxonomy" id="694437"/>
    <lineage>
        <taxon>Bacteria</taxon>
        <taxon>Pseudomonadati</taxon>
        <taxon>Bacteroidota</taxon>
        <taxon>Cytophagia</taxon>
        <taxon>Cytophagales</taxon>
        <taxon>Flammeovirgaceae</taxon>
        <taxon>Flammeovirga</taxon>
    </lineage>
</organism>
<evidence type="ECO:0000313" key="1">
    <source>
        <dbReference type="EMBL" id="NME67213.1"/>
    </source>
</evidence>
<dbReference type="AlphaFoldDB" id="A0A7X9P0Y2"/>
<gene>
    <name evidence="1" type="ORF">HHU12_04460</name>
</gene>
<keyword evidence="2" id="KW-1185">Reference proteome</keyword>
<sequence>MATVTKDYTILTKSREGTITIDTDQDEEKGFRIDPDKENWDTPNYNDGIVFQKKGIGAMQFFIPEIGASFVESPTPPASQYELSPTALVMPVQPFYGNVNHPQTFFFVVNGGDRENSVKDTDIQGLLEPDNYTTIASKSTPLCLSFKKTQSADITLTAKVYYSDGSTSTKTLFTVSSEANEIYNFQCGFNELGLSDPNNSAEKFELSTIHNSVTVFLKTEFQQTFCFLNKFGGFSNLVCWGEYQDELKTTKEKAVIDVEYNQLIEVFNSHTKKYRTISTGYGVNWEVVQGFLESEAVYTYINNEWKKVIIDVDSVKSEQQYTPGVFTFKYSDDVQT</sequence>
<protein>
    <submittedName>
        <fullName evidence="1">Uncharacterized protein</fullName>
    </submittedName>
</protein>
<comment type="caution">
    <text evidence="1">The sequence shown here is derived from an EMBL/GenBank/DDBJ whole genome shotgun (WGS) entry which is preliminary data.</text>
</comment>